<protein>
    <submittedName>
        <fullName evidence="1">Uncharacterized protein</fullName>
    </submittedName>
</protein>
<proteinExistence type="predicted"/>
<organism evidence="1 2">
    <name type="scientific">Clathrospora elynae</name>
    <dbReference type="NCBI Taxonomy" id="706981"/>
    <lineage>
        <taxon>Eukaryota</taxon>
        <taxon>Fungi</taxon>
        <taxon>Dikarya</taxon>
        <taxon>Ascomycota</taxon>
        <taxon>Pezizomycotina</taxon>
        <taxon>Dothideomycetes</taxon>
        <taxon>Pleosporomycetidae</taxon>
        <taxon>Pleosporales</taxon>
        <taxon>Diademaceae</taxon>
        <taxon>Clathrospora</taxon>
    </lineage>
</organism>
<dbReference type="Proteomes" id="UP000800038">
    <property type="component" value="Unassembled WGS sequence"/>
</dbReference>
<keyword evidence="2" id="KW-1185">Reference proteome</keyword>
<feature type="non-terminal residue" evidence="1">
    <location>
        <position position="1"/>
    </location>
</feature>
<evidence type="ECO:0000313" key="2">
    <source>
        <dbReference type="Proteomes" id="UP000800038"/>
    </source>
</evidence>
<sequence length="83" mass="10056">IHTDMEAQVACRYYHWQWQRFLLFTRQQTVQVSQQWQHATHETQCQVVERVNAALMYERIHQAPEEVIHWRMTKLLEVGGSPH</sequence>
<reference evidence="1" key="1">
    <citation type="journal article" date="2020" name="Stud. Mycol.">
        <title>101 Dothideomycetes genomes: a test case for predicting lifestyles and emergence of pathogens.</title>
        <authorList>
            <person name="Haridas S."/>
            <person name="Albert R."/>
            <person name="Binder M."/>
            <person name="Bloem J."/>
            <person name="Labutti K."/>
            <person name="Salamov A."/>
            <person name="Andreopoulos B."/>
            <person name="Baker S."/>
            <person name="Barry K."/>
            <person name="Bills G."/>
            <person name="Bluhm B."/>
            <person name="Cannon C."/>
            <person name="Castanera R."/>
            <person name="Culley D."/>
            <person name="Daum C."/>
            <person name="Ezra D."/>
            <person name="Gonzalez J."/>
            <person name="Henrissat B."/>
            <person name="Kuo A."/>
            <person name="Liang C."/>
            <person name="Lipzen A."/>
            <person name="Lutzoni F."/>
            <person name="Magnuson J."/>
            <person name="Mondo S."/>
            <person name="Nolan M."/>
            <person name="Ohm R."/>
            <person name="Pangilinan J."/>
            <person name="Park H.-J."/>
            <person name="Ramirez L."/>
            <person name="Alfaro M."/>
            <person name="Sun H."/>
            <person name="Tritt A."/>
            <person name="Yoshinaga Y."/>
            <person name="Zwiers L.-H."/>
            <person name="Turgeon B."/>
            <person name="Goodwin S."/>
            <person name="Spatafora J."/>
            <person name="Crous P."/>
            <person name="Grigoriev I."/>
        </authorList>
    </citation>
    <scope>NUCLEOTIDE SEQUENCE</scope>
    <source>
        <strain evidence="1">CBS 161.51</strain>
    </source>
</reference>
<accession>A0A6A5SA68</accession>
<dbReference type="OrthoDB" id="3799196at2759"/>
<gene>
    <name evidence="1" type="ORF">EJ02DRAFT_359300</name>
</gene>
<dbReference type="EMBL" id="ML976193">
    <property type="protein sequence ID" value="KAF1936358.1"/>
    <property type="molecule type" value="Genomic_DNA"/>
</dbReference>
<name>A0A6A5SA68_9PLEO</name>
<dbReference type="AlphaFoldDB" id="A0A6A5SA68"/>
<evidence type="ECO:0000313" key="1">
    <source>
        <dbReference type="EMBL" id="KAF1936358.1"/>
    </source>
</evidence>